<keyword evidence="3" id="KW-1185">Reference proteome</keyword>
<dbReference type="PANTHER" id="PTHR13318">
    <property type="entry name" value="PARTNER OF PAIRED, ISOFORM B-RELATED"/>
    <property type="match status" value="1"/>
</dbReference>
<evidence type="ECO:0000256" key="1">
    <source>
        <dbReference type="SAM" id="MobiDB-lite"/>
    </source>
</evidence>
<dbReference type="Gene3D" id="3.80.10.10">
    <property type="entry name" value="Ribonuclease Inhibitor"/>
    <property type="match status" value="2"/>
</dbReference>
<dbReference type="SMART" id="SM00367">
    <property type="entry name" value="LRR_CC"/>
    <property type="match status" value="4"/>
</dbReference>
<feature type="region of interest" description="Disordered" evidence="1">
    <location>
        <begin position="313"/>
        <end position="355"/>
    </location>
</feature>
<evidence type="ECO:0008006" key="4">
    <source>
        <dbReference type="Google" id="ProtNLM"/>
    </source>
</evidence>
<feature type="compositionally biased region" description="Low complexity" evidence="1">
    <location>
        <begin position="30"/>
        <end position="53"/>
    </location>
</feature>
<dbReference type="Gene3D" id="1.20.1280.50">
    <property type="match status" value="1"/>
</dbReference>
<feature type="region of interest" description="Disordered" evidence="1">
    <location>
        <begin position="1"/>
        <end position="63"/>
    </location>
</feature>
<dbReference type="AlphaFoldDB" id="A0A388MCT5"/>
<dbReference type="InterPro" id="IPR032675">
    <property type="entry name" value="LRR_dom_sf"/>
</dbReference>
<dbReference type="STRING" id="69332.A0A388MCT5"/>
<dbReference type="InterPro" id="IPR006553">
    <property type="entry name" value="Leu-rich_rpt_Cys-con_subtyp"/>
</dbReference>
<dbReference type="Gramene" id="GBG92378">
    <property type="protein sequence ID" value="GBG92378"/>
    <property type="gene ID" value="CBR_g55286"/>
</dbReference>
<protein>
    <recommendedName>
        <fullName evidence="4">F-box domain-containing protein</fullName>
    </recommendedName>
</protein>
<feature type="compositionally biased region" description="Low complexity" evidence="1">
    <location>
        <begin position="326"/>
        <end position="346"/>
    </location>
</feature>
<dbReference type="OMA" id="VCKRWCK"/>
<dbReference type="GO" id="GO:0031146">
    <property type="term" value="P:SCF-dependent proteasomal ubiquitin-dependent protein catabolic process"/>
    <property type="evidence" value="ECO:0007669"/>
    <property type="project" value="TreeGrafter"/>
</dbReference>
<dbReference type="GO" id="GO:0019005">
    <property type="term" value="C:SCF ubiquitin ligase complex"/>
    <property type="evidence" value="ECO:0007669"/>
    <property type="project" value="TreeGrafter"/>
</dbReference>
<evidence type="ECO:0000313" key="2">
    <source>
        <dbReference type="EMBL" id="GBG92378.1"/>
    </source>
</evidence>
<dbReference type="CDD" id="cd22159">
    <property type="entry name" value="F-box_AtTIR1-like"/>
    <property type="match status" value="1"/>
</dbReference>
<accession>A0A388MCT5</accession>
<reference evidence="2 3" key="1">
    <citation type="journal article" date="2018" name="Cell">
        <title>The Chara Genome: Secondary Complexity and Implications for Plant Terrestrialization.</title>
        <authorList>
            <person name="Nishiyama T."/>
            <person name="Sakayama H."/>
            <person name="Vries J.D."/>
            <person name="Buschmann H."/>
            <person name="Saint-Marcoux D."/>
            <person name="Ullrich K.K."/>
            <person name="Haas F.B."/>
            <person name="Vanderstraeten L."/>
            <person name="Becker D."/>
            <person name="Lang D."/>
            <person name="Vosolsobe S."/>
            <person name="Rombauts S."/>
            <person name="Wilhelmsson P.K.I."/>
            <person name="Janitza P."/>
            <person name="Kern R."/>
            <person name="Heyl A."/>
            <person name="Rumpler F."/>
            <person name="Villalobos L.I.A.C."/>
            <person name="Clay J.M."/>
            <person name="Skokan R."/>
            <person name="Toyoda A."/>
            <person name="Suzuki Y."/>
            <person name="Kagoshima H."/>
            <person name="Schijlen E."/>
            <person name="Tajeshwar N."/>
            <person name="Catarino B."/>
            <person name="Hetherington A.J."/>
            <person name="Saltykova A."/>
            <person name="Bonnot C."/>
            <person name="Breuninger H."/>
            <person name="Symeonidi A."/>
            <person name="Radhakrishnan G.V."/>
            <person name="Van Nieuwerburgh F."/>
            <person name="Deforce D."/>
            <person name="Chang C."/>
            <person name="Karol K.G."/>
            <person name="Hedrich R."/>
            <person name="Ulvskov P."/>
            <person name="Glockner G."/>
            <person name="Delwiche C.F."/>
            <person name="Petrasek J."/>
            <person name="Van de Peer Y."/>
            <person name="Friml J."/>
            <person name="Beilby M."/>
            <person name="Dolan L."/>
            <person name="Kohara Y."/>
            <person name="Sugano S."/>
            <person name="Fujiyama A."/>
            <person name="Delaux P.-M."/>
            <person name="Quint M."/>
            <person name="TheiBen G."/>
            <person name="Hagemann M."/>
            <person name="Harholt J."/>
            <person name="Dunand C."/>
            <person name="Zachgo S."/>
            <person name="Langdale J."/>
            <person name="Maumus F."/>
            <person name="Straeten D.V.D."/>
            <person name="Gould S.B."/>
            <person name="Rensing S.A."/>
        </authorList>
    </citation>
    <scope>NUCLEOTIDE SEQUENCE [LARGE SCALE GENOMIC DNA]</scope>
    <source>
        <strain evidence="2 3">S276</strain>
    </source>
</reference>
<evidence type="ECO:0000313" key="3">
    <source>
        <dbReference type="Proteomes" id="UP000265515"/>
    </source>
</evidence>
<sequence length="668" mass="72204">MLVRCSSRGRVQTNNAPAVEDSSILPPAQSDSPVSVSSTSSSETDFTSSPSSDAKANHERVPCFPPTTLKGRLGIVLPPPPDFSFSPPQSPLSPFHSIPWPWPAIVPPSIACPPSLATQYLSDKDSDSSSSTSSSSLWPSAYATSTGLFDPTAQLDDEVMRLVLSFVSDSGDLKACALVCKRWMRLSGELRRGVRVKDWQFVYSGRIFARFPNLTDMDLTEAWVERHHGTCGILMTMNTLKVELDAGATDLDSIANCIDEKRQPSDVVEGGLKKLAKYYPNLRKLSFVDLDTTSALSPEDRLRLVSRSGRFSEGFRRTSGGGGGRSSSSRSSGCTSPLSSSCGSPRAGSCCSMGSRSTAVRSGIRVAMEGCQYLQCLEVHQCTDATLEAIGLCPNVQVVKVVGSTVAGNFFKASVTDIGLTFLAVGCSRLVKLELSGCDIGYEGLSALGEFCPMLEELVLNTKGFHDGWLWGLATCKCLKNLRLEGVKHLESSALRQGSSISLQQQQPHVVPAFCQSLESLQLVRCDLRVEAAFEALLQLCVKVKVLDINDCWGLDDHVFARTAVCKRLEVLRLEGCSLLSVSGLAAVIAAVPDLKKLSVVWCSGIKDRDLSVAFVDRLSRLQELKYSPDAWPAVLGEVSAGKGGGVCFKHDAPLRSPIRASSWKWWR</sequence>
<dbReference type="Pfam" id="PF13516">
    <property type="entry name" value="LRR_6"/>
    <property type="match status" value="1"/>
</dbReference>
<dbReference type="Proteomes" id="UP000265515">
    <property type="component" value="Unassembled WGS sequence"/>
</dbReference>
<name>A0A388MCT5_CHABU</name>
<proteinExistence type="predicted"/>
<gene>
    <name evidence="2" type="ORF">CBR_g55286</name>
</gene>
<dbReference type="SUPFAM" id="SSF81383">
    <property type="entry name" value="F-box domain"/>
    <property type="match status" value="1"/>
</dbReference>
<comment type="caution">
    <text evidence="2">The sequence shown here is derived from an EMBL/GenBank/DDBJ whole genome shotgun (WGS) entry which is preliminary data.</text>
</comment>
<dbReference type="PANTHER" id="PTHR13318:SF74">
    <property type="entry name" value="OS02G0658500 PROTEIN"/>
    <property type="match status" value="1"/>
</dbReference>
<dbReference type="SUPFAM" id="SSF52047">
    <property type="entry name" value="RNI-like"/>
    <property type="match status" value="1"/>
</dbReference>
<dbReference type="EMBL" id="BFEA01001047">
    <property type="protein sequence ID" value="GBG92378.1"/>
    <property type="molecule type" value="Genomic_DNA"/>
</dbReference>
<dbReference type="InterPro" id="IPR036047">
    <property type="entry name" value="F-box-like_dom_sf"/>
</dbReference>
<organism evidence="2 3">
    <name type="scientific">Chara braunii</name>
    <name type="common">Braun's stonewort</name>
    <dbReference type="NCBI Taxonomy" id="69332"/>
    <lineage>
        <taxon>Eukaryota</taxon>
        <taxon>Viridiplantae</taxon>
        <taxon>Streptophyta</taxon>
        <taxon>Charophyceae</taxon>
        <taxon>Charales</taxon>
        <taxon>Characeae</taxon>
        <taxon>Chara</taxon>
    </lineage>
</organism>
<dbReference type="InterPro" id="IPR001611">
    <property type="entry name" value="Leu-rich_rpt"/>
</dbReference>
<dbReference type="OrthoDB" id="550575at2759"/>